<dbReference type="AlphaFoldDB" id="A0A8D7ZWW3"/>
<accession>A0A8D7ZWW3</accession>
<organism evidence="1">
    <name type="scientific">Culex pipiens</name>
    <name type="common">House mosquito</name>
    <dbReference type="NCBI Taxonomy" id="7175"/>
    <lineage>
        <taxon>Eukaryota</taxon>
        <taxon>Metazoa</taxon>
        <taxon>Ecdysozoa</taxon>
        <taxon>Arthropoda</taxon>
        <taxon>Hexapoda</taxon>
        <taxon>Insecta</taxon>
        <taxon>Pterygota</taxon>
        <taxon>Neoptera</taxon>
        <taxon>Endopterygota</taxon>
        <taxon>Diptera</taxon>
        <taxon>Nematocera</taxon>
        <taxon>Culicoidea</taxon>
        <taxon>Culicidae</taxon>
        <taxon>Culicinae</taxon>
        <taxon>Culicini</taxon>
        <taxon>Culex</taxon>
        <taxon>Culex</taxon>
    </lineage>
</organism>
<name>A0A8D7ZWW3_CULPI</name>
<reference evidence="1" key="1">
    <citation type="submission" date="2021-05" db="EMBL/GenBank/DDBJ databases">
        <authorList>
            <person name="Alioto T."/>
            <person name="Alioto T."/>
            <person name="Gomez Garrido J."/>
        </authorList>
    </citation>
    <scope>NUCLEOTIDE SEQUENCE</scope>
</reference>
<sequence>MAFSTHFPESTPAESLETLIYFQKLPFTHPTALTFASARLRLLPPLLRLEPLLHKQVVLPLAFAHHNQRARPAAQLLQVCHALLGRLQAVHQDSRIERDIVRRIAHLFEQEVDHFFDLGDADVADGRGLEEDRVGDVPVEAEPAAKVLDDGFVFAEEGAVFLGDLEGLFEDGVRAADHPGHELLAADFAGTGDSFGDDGGGVLEGPQVGEDVVAVHVGDELVQVLHEAFLWDAEHEHAAGELGGHFGGFDAGSVCEVVDPVGSVGEFLVVHGADDFGHLERF</sequence>
<evidence type="ECO:0000313" key="1">
    <source>
        <dbReference type="EMBL" id="CAG6444247.1"/>
    </source>
</evidence>
<proteinExistence type="predicted"/>
<dbReference type="EMBL" id="HBUE01002407">
    <property type="protein sequence ID" value="CAG6444247.1"/>
    <property type="molecule type" value="Transcribed_RNA"/>
</dbReference>
<protein>
    <submittedName>
        <fullName evidence="1">(northern house mosquito) hypothetical protein</fullName>
    </submittedName>
</protein>